<dbReference type="SUPFAM" id="SSF54593">
    <property type="entry name" value="Glyoxalase/Bleomycin resistance protein/Dihydroxybiphenyl dioxygenase"/>
    <property type="match status" value="1"/>
</dbReference>
<reference evidence="2 3" key="1">
    <citation type="submission" date="2014-07" db="EMBL/GenBank/DDBJ databases">
        <title>Genome Sequence of Rhodococcus opacus Strain R7, a Biodegrader of Mono- and Polycyclic Aromatic Hydrocarbons.</title>
        <authorList>
            <person name="Di Gennaro P."/>
            <person name="Zampolli J."/>
            <person name="Presti I."/>
            <person name="Cappelletti M."/>
            <person name="D'Ursi P."/>
            <person name="Orro A."/>
            <person name="Mezzelani A."/>
            <person name="Milanesi L."/>
        </authorList>
    </citation>
    <scope>NUCLEOTIDE SEQUENCE [LARGE SCALE GENOMIC DNA]</scope>
    <source>
        <strain evidence="2 3">R7</strain>
    </source>
</reference>
<dbReference type="Gene3D" id="3.60.60.10">
    <property type="entry name" value="Penicillin V Acylase, Chain A"/>
    <property type="match status" value="1"/>
</dbReference>
<feature type="domain" description="VOC" evidence="1">
    <location>
        <begin position="367"/>
        <end position="494"/>
    </location>
</feature>
<dbReference type="PANTHER" id="PTHR34180">
    <property type="entry name" value="PEPTIDASE C45"/>
    <property type="match status" value="1"/>
</dbReference>
<keyword evidence="2" id="KW-0808">Transferase</keyword>
<dbReference type="eggNOG" id="COG4927">
    <property type="taxonomic scope" value="Bacteria"/>
</dbReference>
<dbReference type="InterPro" id="IPR005079">
    <property type="entry name" value="Peptidase_C45_hydrolase"/>
</dbReference>
<gene>
    <name evidence="2" type="ORF">EP51_19090</name>
</gene>
<dbReference type="NCBIfam" id="NF040521">
    <property type="entry name" value="C45_proenzyme"/>
    <property type="match status" value="1"/>
</dbReference>
<dbReference type="RefSeq" id="WP_128640115.1">
    <property type="nucleotide sequence ID" value="NZ_CP008947.1"/>
</dbReference>
<dbReference type="Pfam" id="PF03417">
    <property type="entry name" value="AAT"/>
    <property type="match status" value="1"/>
</dbReference>
<dbReference type="Gene3D" id="3.10.180.10">
    <property type="entry name" value="2,3-Dihydroxybiphenyl 1,2-Dioxygenase, domain 1"/>
    <property type="match status" value="1"/>
</dbReference>
<protein>
    <submittedName>
        <fullName evidence="2">Acyltransferase</fullName>
    </submittedName>
</protein>
<evidence type="ECO:0000259" key="1">
    <source>
        <dbReference type="PROSITE" id="PS51819"/>
    </source>
</evidence>
<dbReference type="CDD" id="cd06587">
    <property type="entry name" value="VOC"/>
    <property type="match status" value="1"/>
</dbReference>
<dbReference type="InterPro" id="IPR004360">
    <property type="entry name" value="Glyas_Fos-R_dOase_dom"/>
</dbReference>
<dbReference type="InterPro" id="IPR047801">
    <property type="entry name" value="Peptidase_C45"/>
</dbReference>
<dbReference type="InterPro" id="IPR037523">
    <property type="entry name" value="VOC_core"/>
</dbReference>
<dbReference type="AlphaFoldDB" id="A0A076ET50"/>
<dbReference type="Proteomes" id="UP000028488">
    <property type="component" value="Chromosome"/>
</dbReference>
<accession>A0A076ET50</accession>
<dbReference type="Pfam" id="PF00903">
    <property type="entry name" value="Glyoxalase"/>
    <property type="match status" value="1"/>
</dbReference>
<dbReference type="InterPro" id="IPR029068">
    <property type="entry name" value="Glyas_Bleomycin-R_OHBP_Dase"/>
</dbReference>
<name>A0A076ET50_RHOOP</name>
<sequence length="501" mass="53997">MTRRFRSTQVRPRDRGYEFGSAHAEQVGASVAAYRQLFDRAAGSAVDLDHWGTLALERITAAAPAIAREIAGIADGAGLPVTAVAAINARTEVLAAVGGVTPSECSTVVRLRDGDAPVSIQAWDWFAELADLWFVWEIPHENGHLTTTVTEYGIVGKIGVNDRGLGVHFNILHHSEDGNGIGVPVHVLARAVLDESRDLNHALVRLAQAKVSASTSLTLVADSGGESAAVSVELNPGGIGYALPDRDGLLVHTNHFLSSPANLHDTELRDGPDTVIRFDMLRRRLSGRPDVDAPAVVEAMTSHLLGGGATCCHVDPALPTAARFETLATVSLDVENGTLTAHSGGPCTIPADFAAPTKENTVLKLKRIDNMDILTHDVDALVEFYHGVLGLPFHLPYEKEEVWAAIDMGNVTLYIFKSEVGEHAPRRTAVNPDNAPGYDSIAFEVDSLDEAEAALDGRVEWVDERIQWKHPSGTWYQYRPFFDPDGNMLYVTEPHIVGAGV</sequence>
<dbReference type="PANTHER" id="PTHR34180:SF1">
    <property type="entry name" value="BETA-ALANYL-DOPAMINE_CARCININE HYDROLASE"/>
    <property type="match status" value="1"/>
</dbReference>
<evidence type="ECO:0000313" key="3">
    <source>
        <dbReference type="Proteomes" id="UP000028488"/>
    </source>
</evidence>
<dbReference type="GO" id="GO:0016746">
    <property type="term" value="F:acyltransferase activity"/>
    <property type="evidence" value="ECO:0007669"/>
    <property type="project" value="UniProtKB-KW"/>
</dbReference>
<organism evidence="2 3">
    <name type="scientific">Rhodococcus opacus</name>
    <name type="common">Nocardia opaca</name>
    <dbReference type="NCBI Taxonomy" id="37919"/>
    <lineage>
        <taxon>Bacteria</taxon>
        <taxon>Bacillati</taxon>
        <taxon>Actinomycetota</taxon>
        <taxon>Actinomycetes</taxon>
        <taxon>Mycobacteriales</taxon>
        <taxon>Nocardiaceae</taxon>
        <taxon>Rhodococcus</taxon>
    </lineage>
</organism>
<keyword evidence="2" id="KW-0012">Acyltransferase</keyword>
<evidence type="ECO:0000313" key="2">
    <source>
        <dbReference type="EMBL" id="AII06619.1"/>
    </source>
</evidence>
<dbReference type="Gene3D" id="1.10.10.2120">
    <property type="match status" value="1"/>
</dbReference>
<proteinExistence type="predicted"/>
<dbReference type="InterPro" id="IPR047794">
    <property type="entry name" value="C45_proenzyme-like"/>
</dbReference>
<dbReference type="EMBL" id="CP008947">
    <property type="protein sequence ID" value="AII06619.1"/>
    <property type="molecule type" value="Genomic_DNA"/>
</dbReference>
<dbReference type="PROSITE" id="PS51819">
    <property type="entry name" value="VOC"/>
    <property type="match status" value="1"/>
</dbReference>